<sequence>MDERKLARGIGWLSLAVGLQLVVAPTSATRPFGMGDSPTLGRIMGVRDLVVGAGLLRGDTRTWLLARGINDAADAAIVLGGMATGAFPRNRAPVGLTIATSLSVASLLLAGRLK</sequence>
<protein>
    <recommendedName>
        <fullName evidence="4">DUF4267 domain-containing protein</fullName>
    </recommendedName>
</protein>
<gene>
    <name evidence="2" type="ORF">GBA65_15595</name>
</gene>
<organism evidence="2 3">
    <name type="scientific">Rubrobacter marinus</name>
    <dbReference type="NCBI Taxonomy" id="2653852"/>
    <lineage>
        <taxon>Bacteria</taxon>
        <taxon>Bacillati</taxon>
        <taxon>Actinomycetota</taxon>
        <taxon>Rubrobacteria</taxon>
        <taxon>Rubrobacterales</taxon>
        <taxon>Rubrobacteraceae</taxon>
        <taxon>Rubrobacter</taxon>
    </lineage>
</organism>
<evidence type="ECO:0000313" key="2">
    <source>
        <dbReference type="EMBL" id="QIN79720.1"/>
    </source>
</evidence>
<proteinExistence type="predicted"/>
<dbReference type="Proteomes" id="UP000502706">
    <property type="component" value="Chromosome"/>
</dbReference>
<name>A0A6G8PZW4_9ACTN</name>
<reference evidence="2 3" key="1">
    <citation type="submission" date="2019-10" db="EMBL/GenBank/DDBJ databases">
        <title>Rubrobacter sp nov SCSIO 52915 isolated from a deep-sea sediment in the South China Sea.</title>
        <authorList>
            <person name="Chen R.W."/>
        </authorList>
    </citation>
    <scope>NUCLEOTIDE SEQUENCE [LARGE SCALE GENOMIC DNA]</scope>
    <source>
        <strain evidence="2 3">SCSIO 52915</strain>
    </source>
</reference>
<evidence type="ECO:0000313" key="3">
    <source>
        <dbReference type="Proteomes" id="UP000502706"/>
    </source>
</evidence>
<keyword evidence="1" id="KW-1133">Transmembrane helix</keyword>
<feature type="transmembrane region" description="Helical" evidence="1">
    <location>
        <begin position="92"/>
        <end position="111"/>
    </location>
</feature>
<dbReference type="KEGG" id="rmar:GBA65_15595"/>
<keyword evidence="1" id="KW-0812">Transmembrane</keyword>
<evidence type="ECO:0000256" key="1">
    <source>
        <dbReference type="SAM" id="Phobius"/>
    </source>
</evidence>
<keyword evidence="1" id="KW-0472">Membrane</keyword>
<dbReference type="RefSeq" id="WP_166397391.1">
    <property type="nucleotide sequence ID" value="NZ_CP045121.1"/>
</dbReference>
<dbReference type="EMBL" id="CP045121">
    <property type="protein sequence ID" value="QIN79720.1"/>
    <property type="molecule type" value="Genomic_DNA"/>
</dbReference>
<evidence type="ECO:0008006" key="4">
    <source>
        <dbReference type="Google" id="ProtNLM"/>
    </source>
</evidence>
<keyword evidence="3" id="KW-1185">Reference proteome</keyword>
<accession>A0A6G8PZW4</accession>
<dbReference type="AlphaFoldDB" id="A0A6G8PZW4"/>